<dbReference type="eggNOG" id="COG0582">
    <property type="taxonomic scope" value="Bacteria"/>
</dbReference>
<dbReference type="EMBL" id="ACOM01000005">
    <property type="protein sequence ID" value="EEP53035.1"/>
    <property type="molecule type" value="Genomic_DNA"/>
</dbReference>
<sequence length="553" mass="66141">MSTLVFRELNDIDIIIEESVEFNVLNKNRYFELFNNKVLYGNIRKDISFFDDRWVMIVGGIEKVIMLPSEVEMKRLSNIFETSIFDFQLAYRSFIIYNMQTHTTIMAFNNKMKSIANYKEDVTVDIIVKNSIEKFINYIKIPEKSFWIFEKILGNVEEKEIGERVLPEFEEIFLFSDIINDIVENHNLLDYTEYLLSIMWWKICSILPLRPTEFLRTKFKCIYEEDNKFYLKVRRSKGKSGDRIRNISLVDEYYREDIINIDKTLFNLITKYQNILKSYFKYEKETELFPFLLLKEVKYRKNSENKRENNLNIITAKDLEINLNRFYKDIVEKKYGLKSISKYIKRENCLEYIGQLKPYDARHVAIINLILIGTDVLEVMYLAGHKNINTAYSYFNHVKIFSKGYALGYARSIAMKNMEKKPNEVISKLQKNKGKEDFNRILDIVEGVKFQPKKVEGGYCYYHDIERDKSFCFLYERNHPLCQYFREESKEVLEKEINKVEKLIDADVKVLIDLIKDMNGISKFHELYQTTSYRLSQRIYDLSTLNRKMIMED</sequence>
<dbReference type="GO" id="GO:0003677">
    <property type="term" value="F:DNA binding"/>
    <property type="evidence" value="ECO:0007669"/>
    <property type="project" value="InterPro"/>
</dbReference>
<dbReference type="Gene3D" id="1.10.443.10">
    <property type="entry name" value="Intergrase catalytic core"/>
    <property type="match status" value="1"/>
</dbReference>
<dbReference type="InterPro" id="IPR011010">
    <property type="entry name" value="DNA_brk_join_enz"/>
</dbReference>
<dbReference type="InterPro" id="IPR013762">
    <property type="entry name" value="Integrase-like_cat_sf"/>
</dbReference>
<comment type="caution">
    <text evidence="2">The sequence shown here is derived from an EMBL/GenBank/DDBJ whole genome shotgun (WGS) entry which is preliminary data.</text>
</comment>
<accession>C4IG92</accession>
<dbReference type="RefSeq" id="WP_003411928.1">
    <property type="nucleotide sequence ID" value="NZ_ACOM01000005.1"/>
</dbReference>
<dbReference type="SUPFAM" id="SSF56349">
    <property type="entry name" value="DNA breaking-rejoining enzymes"/>
    <property type="match status" value="1"/>
</dbReference>
<keyword evidence="1" id="KW-0233">DNA recombination</keyword>
<organism evidence="2 3">
    <name type="scientific">Clostridium butyricum E4 str. BoNT E BL5262</name>
    <dbReference type="NCBI Taxonomy" id="632245"/>
    <lineage>
        <taxon>Bacteria</taxon>
        <taxon>Bacillati</taxon>
        <taxon>Bacillota</taxon>
        <taxon>Clostridia</taxon>
        <taxon>Eubacteriales</taxon>
        <taxon>Clostridiaceae</taxon>
        <taxon>Clostridium</taxon>
    </lineage>
</organism>
<name>C4IG92_CLOBU</name>
<evidence type="ECO:0000256" key="1">
    <source>
        <dbReference type="ARBA" id="ARBA00023172"/>
    </source>
</evidence>
<dbReference type="Proteomes" id="UP000003081">
    <property type="component" value="Unassembled WGS sequence"/>
</dbReference>
<proteinExistence type="predicted"/>
<evidence type="ECO:0008006" key="4">
    <source>
        <dbReference type="Google" id="ProtNLM"/>
    </source>
</evidence>
<dbReference type="GO" id="GO:0015074">
    <property type="term" value="P:DNA integration"/>
    <property type="evidence" value="ECO:0007669"/>
    <property type="project" value="InterPro"/>
</dbReference>
<dbReference type="AlphaFoldDB" id="C4IG92"/>
<protein>
    <recommendedName>
        <fullName evidence="4">Phage integrase family protein</fullName>
    </recommendedName>
</protein>
<evidence type="ECO:0000313" key="2">
    <source>
        <dbReference type="EMBL" id="EEP53035.1"/>
    </source>
</evidence>
<gene>
    <name evidence="2" type="ORF">CLP_2104</name>
</gene>
<dbReference type="HOGENOM" id="CLU_482125_0_0_9"/>
<keyword evidence="3" id="KW-1185">Reference proteome</keyword>
<reference evidence="2 3" key="1">
    <citation type="submission" date="2009-08" db="EMBL/GenBank/DDBJ databases">
        <authorList>
            <person name="Shrivastava S."/>
            <person name="Brinkac L.B."/>
            <person name="Brown J.L."/>
            <person name="Bruce D.B."/>
            <person name="Detter C."/>
            <person name="Green L.D."/>
            <person name="Munk C.A."/>
            <person name="Rogers Y.C."/>
            <person name="Tapia R."/>
            <person name="Sims D.R."/>
            <person name="Smith L.A."/>
            <person name="Smith T.J."/>
            <person name="Sutton G."/>
            <person name="Brettin T."/>
        </authorList>
    </citation>
    <scope>NUCLEOTIDE SEQUENCE [LARGE SCALE GENOMIC DNA]</scope>
    <source>
        <strain evidence="3">E4 str. BoNT E BL5262</strain>
    </source>
</reference>
<dbReference type="GO" id="GO:0006310">
    <property type="term" value="P:DNA recombination"/>
    <property type="evidence" value="ECO:0007669"/>
    <property type="project" value="UniProtKB-KW"/>
</dbReference>
<evidence type="ECO:0000313" key="3">
    <source>
        <dbReference type="Proteomes" id="UP000003081"/>
    </source>
</evidence>